<proteinExistence type="predicted"/>
<comment type="caution">
    <text evidence="1">The sequence shown here is derived from an EMBL/GenBank/DDBJ whole genome shotgun (WGS) entry which is preliminary data.</text>
</comment>
<evidence type="ECO:0000313" key="1">
    <source>
        <dbReference type="EMBL" id="TEB33917.1"/>
    </source>
</evidence>
<organism evidence="1 2">
    <name type="scientific">Coprinellus micaceus</name>
    <name type="common">Glistening ink-cap mushroom</name>
    <name type="synonym">Coprinus micaceus</name>
    <dbReference type="NCBI Taxonomy" id="71717"/>
    <lineage>
        <taxon>Eukaryota</taxon>
        <taxon>Fungi</taxon>
        <taxon>Dikarya</taxon>
        <taxon>Basidiomycota</taxon>
        <taxon>Agaricomycotina</taxon>
        <taxon>Agaricomycetes</taxon>
        <taxon>Agaricomycetidae</taxon>
        <taxon>Agaricales</taxon>
        <taxon>Agaricineae</taxon>
        <taxon>Psathyrellaceae</taxon>
        <taxon>Coprinellus</taxon>
    </lineage>
</organism>
<gene>
    <name evidence="1" type="ORF">FA13DRAFT_1789716</name>
</gene>
<dbReference type="AlphaFoldDB" id="A0A4Y7TIA2"/>
<protein>
    <submittedName>
        <fullName evidence="1">Uncharacterized protein</fullName>
    </submittedName>
</protein>
<name>A0A4Y7TIA2_COPMI</name>
<keyword evidence="2" id="KW-1185">Reference proteome</keyword>
<reference evidence="1 2" key="1">
    <citation type="journal article" date="2019" name="Nat. Ecol. Evol.">
        <title>Megaphylogeny resolves global patterns of mushroom evolution.</title>
        <authorList>
            <person name="Varga T."/>
            <person name="Krizsan K."/>
            <person name="Foldi C."/>
            <person name="Dima B."/>
            <person name="Sanchez-Garcia M."/>
            <person name="Sanchez-Ramirez S."/>
            <person name="Szollosi G.J."/>
            <person name="Szarkandi J.G."/>
            <person name="Papp V."/>
            <person name="Albert L."/>
            <person name="Andreopoulos W."/>
            <person name="Angelini C."/>
            <person name="Antonin V."/>
            <person name="Barry K.W."/>
            <person name="Bougher N.L."/>
            <person name="Buchanan P."/>
            <person name="Buyck B."/>
            <person name="Bense V."/>
            <person name="Catcheside P."/>
            <person name="Chovatia M."/>
            <person name="Cooper J."/>
            <person name="Damon W."/>
            <person name="Desjardin D."/>
            <person name="Finy P."/>
            <person name="Geml J."/>
            <person name="Haridas S."/>
            <person name="Hughes K."/>
            <person name="Justo A."/>
            <person name="Karasinski D."/>
            <person name="Kautmanova I."/>
            <person name="Kiss B."/>
            <person name="Kocsube S."/>
            <person name="Kotiranta H."/>
            <person name="LaButti K.M."/>
            <person name="Lechner B.E."/>
            <person name="Liimatainen K."/>
            <person name="Lipzen A."/>
            <person name="Lukacs Z."/>
            <person name="Mihaltcheva S."/>
            <person name="Morgado L.N."/>
            <person name="Niskanen T."/>
            <person name="Noordeloos M.E."/>
            <person name="Ohm R.A."/>
            <person name="Ortiz-Santana B."/>
            <person name="Ovrebo C."/>
            <person name="Racz N."/>
            <person name="Riley R."/>
            <person name="Savchenko A."/>
            <person name="Shiryaev A."/>
            <person name="Soop K."/>
            <person name="Spirin V."/>
            <person name="Szebenyi C."/>
            <person name="Tomsovsky M."/>
            <person name="Tulloss R.E."/>
            <person name="Uehling J."/>
            <person name="Grigoriev I.V."/>
            <person name="Vagvolgyi C."/>
            <person name="Papp T."/>
            <person name="Martin F.M."/>
            <person name="Miettinen O."/>
            <person name="Hibbett D.S."/>
            <person name="Nagy L.G."/>
        </authorList>
    </citation>
    <scope>NUCLEOTIDE SEQUENCE [LARGE SCALE GENOMIC DNA]</scope>
    <source>
        <strain evidence="1 2">FP101781</strain>
    </source>
</reference>
<dbReference type="Proteomes" id="UP000298030">
    <property type="component" value="Unassembled WGS sequence"/>
</dbReference>
<sequence length="130" mass="14494">MADTTPRTTWLYIQTTFDPSFPNDKGERYTGPQGLMGTILGALGPLPQGANPDGRTSRNFKIQYYPLAINKDIIWEMSPNNKQKKSPTSARISVEFRPDLEDKEKLQALVGEVAKKFKMAGQFGITQGVE</sequence>
<dbReference type="EMBL" id="QPFP01000011">
    <property type="protein sequence ID" value="TEB33917.1"/>
    <property type="molecule type" value="Genomic_DNA"/>
</dbReference>
<accession>A0A4Y7TIA2</accession>
<evidence type="ECO:0000313" key="2">
    <source>
        <dbReference type="Proteomes" id="UP000298030"/>
    </source>
</evidence>